<keyword evidence="6 8" id="KW-1133">Transmembrane helix</keyword>
<dbReference type="KEGG" id="dps:DP2979"/>
<feature type="transmembrane region" description="Helical" evidence="8">
    <location>
        <begin position="210"/>
        <end position="228"/>
    </location>
</feature>
<dbReference type="AlphaFoldDB" id="Q6AIX2"/>
<feature type="transmembrane region" description="Helical" evidence="8">
    <location>
        <begin position="129"/>
        <end position="151"/>
    </location>
</feature>
<dbReference type="Gene3D" id="1.10.3470.10">
    <property type="entry name" value="ABC transporter involved in vitamin B12 uptake, BtuC"/>
    <property type="match status" value="1"/>
</dbReference>
<evidence type="ECO:0000256" key="5">
    <source>
        <dbReference type="ARBA" id="ARBA00022692"/>
    </source>
</evidence>
<dbReference type="EMBL" id="CR522870">
    <property type="protein sequence ID" value="CAG37708.1"/>
    <property type="molecule type" value="Genomic_DNA"/>
</dbReference>
<feature type="transmembrane region" description="Helical" evidence="8">
    <location>
        <begin position="12"/>
        <end position="32"/>
    </location>
</feature>
<dbReference type="CDD" id="cd06550">
    <property type="entry name" value="TM_ABC_iron-siderophores_like"/>
    <property type="match status" value="1"/>
</dbReference>
<evidence type="ECO:0000256" key="8">
    <source>
        <dbReference type="SAM" id="Phobius"/>
    </source>
</evidence>
<feature type="transmembrane region" description="Helical" evidence="8">
    <location>
        <begin position="101"/>
        <end position="122"/>
    </location>
</feature>
<gene>
    <name evidence="9" type="ordered locus">DP2979</name>
</gene>
<feature type="transmembrane region" description="Helical" evidence="8">
    <location>
        <begin position="248"/>
        <end position="271"/>
    </location>
</feature>
<dbReference type="HOGENOM" id="CLU_013016_0_2_7"/>
<protein>
    <submittedName>
        <fullName evidence="9">Probable iron (III) ABC transporter, permease protein</fullName>
    </submittedName>
</protein>
<dbReference type="GO" id="GO:0005886">
    <property type="term" value="C:plasma membrane"/>
    <property type="evidence" value="ECO:0007669"/>
    <property type="project" value="UniProtKB-SubCell"/>
</dbReference>
<dbReference type="PANTHER" id="PTHR30472">
    <property type="entry name" value="FERRIC ENTEROBACTIN TRANSPORT SYSTEM PERMEASE PROTEIN"/>
    <property type="match status" value="1"/>
</dbReference>
<dbReference type="GO" id="GO:0022857">
    <property type="term" value="F:transmembrane transporter activity"/>
    <property type="evidence" value="ECO:0007669"/>
    <property type="project" value="InterPro"/>
</dbReference>
<evidence type="ECO:0000313" key="10">
    <source>
        <dbReference type="Proteomes" id="UP000000602"/>
    </source>
</evidence>
<evidence type="ECO:0000256" key="1">
    <source>
        <dbReference type="ARBA" id="ARBA00004651"/>
    </source>
</evidence>
<dbReference type="SUPFAM" id="SSF81345">
    <property type="entry name" value="ABC transporter involved in vitamin B12 uptake, BtuC"/>
    <property type="match status" value="1"/>
</dbReference>
<comment type="subcellular location">
    <subcellularLocation>
        <location evidence="1">Cell membrane</location>
        <topology evidence="1">Multi-pass membrane protein</topology>
    </subcellularLocation>
</comment>
<evidence type="ECO:0000256" key="6">
    <source>
        <dbReference type="ARBA" id="ARBA00022989"/>
    </source>
</evidence>
<feature type="transmembrane region" description="Helical" evidence="8">
    <location>
        <begin position="76"/>
        <end position="95"/>
    </location>
</feature>
<dbReference type="STRING" id="177439.DP2979"/>
<evidence type="ECO:0000256" key="3">
    <source>
        <dbReference type="ARBA" id="ARBA00022448"/>
    </source>
</evidence>
<keyword evidence="3" id="KW-0813">Transport</keyword>
<accession>Q6AIX2</accession>
<dbReference type="PROSITE" id="PS51257">
    <property type="entry name" value="PROKAR_LIPOPROTEIN"/>
    <property type="match status" value="1"/>
</dbReference>
<dbReference type="FunFam" id="1.10.3470.10:FF:000001">
    <property type="entry name" value="Vitamin B12 ABC transporter permease BtuC"/>
    <property type="match status" value="1"/>
</dbReference>
<feature type="transmembrane region" description="Helical" evidence="8">
    <location>
        <begin position="157"/>
        <end position="178"/>
    </location>
</feature>
<organism evidence="9 10">
    <name type="scientific">Desulfotalea psychrophila (strain LSv54 / DSM 12343)</name>
    <dbReference type="NCBI Taxonomy" id="177439"/>
    <lineage>
        <taxon>Bacteria</taxon>
        <taxon>Pseudomonadati</taxon>
        <taxon>Thermodesulfobacteriota</taxon>
        <taxon>Desulfobulbia</taxon>
        <taxon>Desulfobulbales</taxon>
        <taxon>Desulfocapsaceae</taxon>
        <taxon>Desulfotalea</taxon>
    </lineage>
</organism>
<dbReference type="InterPro" id="IPR000522">
    <property type="entry name" value="ABC_transptr_permease_BtuC"/>
</dbReference>
<dbReference type="Pfam" id="PF01032">
    <property type="entry name" value="FecCD"/>
    <property type="match status" value="1"/>
</dbReference>
<dbReference type="OrthoDB" id="9782305at2"/>
<dbReference type="Proteomes" id="UP000000602">
    <property type="component" value="Chromosome"/>
</dbReference>
<dbReference type="GO" id="GO:0033214">
    <property type="term" value="P:siderophore-iron import into cell"/>
    <property type="evidence" value="ECO:0007669"/>
    <property type="project" value="TreeGrafter"/>
</dbReference>
<keyword evidence="7 8" id="KW-0472">Membrane</keyword>
<evidence type="ECO:0000256" key="2">
    <source>
        <dbReference type="ARBA" id="ARBA00007935"/>
    </source>
</evidence>
<name>Q6AIX2_DESPS</name>
<proteinExistence type="inferred from homology"/>
<dbReference type="PANTHER" id="PTHR30472:SF70">
    <property type="entry name" value="MOLYBDATE IMPORT SYSTEM PERMEASE PROTEIN MOLB"/>
    <property type="match status" value="1"/>
</dbReference>
<dbReference type="RefSeq" id="WP_011190220.1">
    <property type="nucleotide sequence ID" value="NC_006138.1"/>
</dbReference>
<feature type="transmembrane region" description="Helical" evidence="8">
    <location>
        <begin position="319"/>
        <end position="338"/>
    </location>
</feature>
<dbReference type="eggNOG" id="COG0609">
    <property type="taxonomic scope" value="Bacteria"/>
</dbReference>
<evidence type="ECO:0000313" key="9">
    <source>
        <dbReference type="EMBL" id="CAG37708.1"/>
    </source>
</evidence>
<keyword evidence="5 8" id="KW-0812">Transmembrane</keyword>
<evidence type="ECO:0000256" key="4">
    <source>
        <dbReference type="ARBA" id="ARBA00022475"/>
    </source>
</evidence>
<evidence type="ECO:0000256" key="7">
    <source>
        <dbReference type="ARBA" id="ARBA00023136"/>
    </source>
</evidence>
<comment type="similarity">
    <text evidence="2">Belongs to the binding-protein-dependent transport system permease family. FecCD subfamily.</text>
</comment>
<dbReference type="InterPro" id="IPR037294">
    <property type="entry name" value="ABC_BtuC-like"/>
</dbReference>
<feature type="transmembrane region" description="Helical" evidence="8">
    <location>
        <begin position="291"/>
        <end position="307"/>
    </location>
</feature>
<keyword evidence="4" id="KW-1003">Cell membrane</keyword>
<sequence length="346" mass="36858">MSNKIDEKRVYLILFSLLALLILLSACIGRMPLAVSEVFWAVAKFPSLLWTVLQGDYGSLTESERVLFLIRFPRMVLALAVGCGLSVSGAVYQGLFRNPLVSPDILGVAAGCTLGAAIGLLLPGSSFAVVRLLSFIMGLLAVSLALGLARAVPTSKILVLVLSGIIIGSLFHACLMIVKIVADPYGELPAIVFWTMGSLSGASWQDTLQIVPIIACGYLIFHIFRYRLNVLSLGDGQAKALGVNPRGLRLFLIAVSSLMIAVCVSSCGQIAWVGLVVPHIVRTCLGPNHRLVVPCSALLGAIFLLGADDIARSAMSCELPLGVITSLIGGPIFAWLLYKNQNRGWV</sequence>
<keyword evidence="10" id="KW-1185">Reference proteome</keyword>
<reference evidence="10" key="1">
    <citation type="journal article" date="2004" name="Environ. Microbiol.">
        <title>The genome of Desulfotalea psychrophila, a sulfate-reducing bacterium from permanently cold Arctic sediments.</title>
        <authorList>
            <person name="Rabus R."/>
            <person name="Ruepp A."/>
            <person name="Frickey T."/>
            <person name="Rattei T."/>
            <person name="Fartmann B."/>
            <person name="Stark M."/>
            <person name="Bauer M."/>
            <person name="Zibat A."/>
            <person name="Lombardot T."/>
            <person name="Becker I."/>
            <person name="Amann J."/>
            <person name="Gellner K."/>
            <person name="Teeling H."/>
            <person name="Leuschner W.D."/>
            <person name="Gloeckner F.-O."/>
            <person name="Lupas A.N."/>
            <person name="Amann R."/>
            <person name="Klenk H.-P."/>
        </authorList>
    </citation>
    <scope>NUCLEOTIDE SEQUENCE [LARGE SCALE GENOMIC DNA]</scope>
    <source>
        <strain evidence="10">DSM 12343 / LSv54</strain>
    </source>
</reference>